<dbReference type="Gene3D" id="1.50.10.20">
    <property type="match status" value="1"/>
</dbReference>
<reference evidence="1" key="1">
    <citation type="submission" date="2020-04" db="EMBL/GenBank/DDBJ databases">
        <authorList>
            <person name="Alioto T."/>
            <person name="Alioto T."/>
            <person name="Gomez Garrido J."/>
        </authorList>
    </citation>
    <scope>NUCLEOTIDE SEQUENCE</scope>
    <source>
        <strain evidence="1">A484AB</strain>
    </source>
</reference>
<protein>
    <submittedName>
        <fullName evidence="1">Uncharacterized protein</fullName>
    </submittedName>
</protein>
<feature type="non-terminal residue" evidence="1">
    <location>
        <position position="1"/>
    </location>
</feature>
<name>A0A7D9EIX7_PARCT</name>
<dbReference type="AlphaFoldDB" id="A0A7D9EIX7"/>
<proteinExistence type="predicted"/>
<evidence type="ECO:0000313" key="2">
    <source>
        <dbReference type="Proteomes" id="UP001152795"/>
    </source>
</evidence>
<organism evidence="1 2">
    <name type="scientific">Paramuricea clavata</name>
    <name type="common">Red gorgonian</name>
    <name type="synonym">Violescent sea-whip</name>
    <dbReference type="NCBI Taxonomy" id="317549"/>
    <lineage>
        <taxon>Eukaryota</taxon>
        <taxon>Metazoa</taxon>
        <taxon>Cnidaria</taxon>
        <taxon>Anthozoa</taxon>
        <taxon>Octocorallia</taxon>
        <taxon>Malacalcyonacea</taxon>
        <taxon>Plexauridae</taxon>
        <taxon>Paramuricea</taxon>
    </lineage>
</organism>
<dbReference type="Proteomes" id="UP001152795">
    <property type="component" value="Unassembled WGS sequence"/>
</dbReference>
<comment type="caution">
    <text evidence="1">The sequence shown here is derived from an EMBL/GenBank/DDBJ whole genome shotgun (WGS) entry which is preliminary data.</text>
</comment>
<gene>
    <name evidence="1" type="ORF">PACLA_8A079234</name>
</gene>
<accession>A0A7D9EIX7</accession>
<keyword evidence="2" id="KW-1185">Reference proteome</keyword>
<evidence type="ECO:0000313" key="1">
    <source>
        <dbReference type="EMBL" id="CAB4011160.1"/>
    </source>
</evidence>
<dbReference type="OrthoDB" id="6481347at2759"/>
<sequence>MRNILTYQDEGSFGSILANIQITPALLGESLISLKRYACPPKVPSPTTPLLQPSSNSLVLVPSPKWFWLLFLL</sequence>
<dbReference type="EMBL" id="CACRXK020007050">
    <property type="protein sequence ID" value="CAB4011160.1"/>
    <property type="molecule type" value="Genomic_DNA"/>
</dbReference>